<name>A0A2Y9CA58_9FIRM</name>
<dbReference type="Pfam" id="PF00990">
    <property type="entry name" value="GGDEF"/>
    <property type="match status" value="1"/>
</dbReference>
<feature type="transmembrane region" description="Helical" evidence="1">
    <location>
        <begin position="311"/>
        <end position="330"/>
    </location>
</feature>
<dbReference type="Proteomes" id="UP000245845">
    <property type="component" value="Unassembled WGS sequence"/>
</dbReference>
<evidence type="ECO:0000313" key="4">
    <source>
        <dbReference type="Proteomes" id="UP000245845"/>
    </source>
</evidence>
<dbReference type="EMBL" id="QGDL01000007">
    <property type="protein sequence ID" value="PWJ29101.1"/>
    <property type="molecule type" value="Genomic_DNA"/>
</dbReference>
<keyword evidence="1" id="KW-0472">Membrane</keyword>
<feature type="transmembrane region" description="Helical" evidence="1">
    <location>
        <begin position="373"/>
        <end position="394"/>
    </location>
</feature>
<evidence type="ECO:0000256" key="1">
    <source>
        <dbReference type="SAM" id="Phobius"/>
    </source>
</evidence>
<feature type="transmembrane region" description="Helical" evidence="1">
    <location>
        <begin position="284"/>
        <end position="305"/>
    </location>
</feature>
<dbReference type="Gene3D" id="3.30.70.270">
    <property type="match status" value="1"/>
</dbReference>
<dbReference type="GO" id="GO:0043709">
    <property type="term" value="P:cell adhesion involved in single-species biofilm formation"/>
    <property type="evidence" value="ECO:0007669"/>
    <property type="project" value="TreeGrafter"/>
</dbReference>
<feature type="transmembrane region" description="Helical" evidence="1">
    <location>
        <begin position="342"/>
        <end position="361"/>
    </location>
</feature>
<dbReference type="GO" id="GO:1902201">
    <property type="term" value="P:negative regulation of bacterial-type flagellum-dependent cell motility"/>
    <property type="evidence" value="ECO:0007669"/>
    <property type="project" value="TreeGrafter"/>
</dbReference>
<keyword evidence="1" id="KW-0812">Transmembrane</keyword>
<protein>
    <submittedName>
        <fullName evidence="3">Diguanylate cyclase (GGDEF)-like protein</fullName>
    </submittedName>
</protein>
<keyword evidence="1" id="KW-1133">Transmembrane helix</keyword>
<dbReference type="SUPFAM" id="SSF55073">
    <property type="entry name" value="Nucleotide cyclase"/>
    <property type="match status" value="1"/>
</dbReference>
<dbReference type="PANTHER" id="PTHR45138:SF24">
    <property type="entry name" value="DIGUANYLATE CYCLASE DGCC-RELATED"/>
    <property type="match status" value="1"/>
</dbReference>
<dbReference type="InterPro" id="IPR043128">
    <property type="entry name" value="Rev_trsase/Diguanyl_cyclase"/>
</dbReference>
<dbReference type="InterPro" id="IPR029787">
    <property type="entry name" value="Nucleotide_cyclase"/>
</dbReference>
<dbReference type="CDD" id="cd01949">
    <property type="entry name" value="GGDEF"/>
    <property type="match status" value="1"/>
</dbReference>
<dbReference type="AlphaFoldDB" id="A0A2Y9CA58"/>
<reference evidence="3 4" key="1">
    <citation type="submission" date="2018-05" db="EMBL/GenBank/DDBJ databases">
        <title>The Hungate 1000. A catalogue of reference genomes from the rumen microbiome.</title>
        <authorList>
            <person name="Kelly W."/>
        </authorList>
    </citation>
    <scope>NUCLEOTIDE SEQUENCE [LARGE SCALE GENOMIC DNA]</scope>
    <source>
        <strain evidence="3 4">NLAE-zl-C242</strain>
    </source>
</reference>
<accession>A0A2Y9CA58</accession>
<dbReference type="InterPro" id="IPR050469">
    <property type="entry name" value="Diguanylate_Cyclase"/>
</dbReference>
<dbReference type="PROSITE" id="PS51257">
    <property type="entry name" value="PROKAR_LIPOPROTEIN"/>
    <property type="match status" value="1"/>
</dbReference>
<feature type="transmembrane region" description="Helical" evidence="1">
    <location>
        <begin position="246"/>
        <end position="272"/>
    </location>
</feature>
<dbReference type="GO" id="GO:0052621">
    <property type="term" value="F:diguanylate cyclase activity"/>
    <property type="evidence" value="ECO:0007669"/>
    <property type="project" value="TreeGrafter"/>
</dbReference>
<dbReference type="PROSITE" id="PS50887">
    <property type="entry name" value="GGDEF"/>
    <property type="match status" value="1"/>
</dbReference>
<sequence>MNEPGQKVNKSGHIYLGVILLTLLIYTFSIVSSCLQNDAPYSRFQDSGIRSFSEDWYIADSSGTITTIPEISKWKEDSQGPVTFSKTLPELTDYDCLFIEVNYTYIKVFVNDLCIYDYSAGKIKAPSGMTGHFTAQIPLNTDMGGQTVSIEVYQPYKLLQTGLNSIKLGTGSAYITDYLFSHIELIISLFFMLITGIFLLALYLWQKNRGRWEGCSMLRPLAFLLLLSVIWVFTDSQLPQLFWKNPVIVCVLSFYSFMSLPIPVFSFVGKLCPDKYGILTRVQFLLLLNIMVQGVLFSLNIFSFVEMLPVTHFLIVFSVIVLLIFLLKRYRKDRSPYARPMLAALIVLIVSALLSLIQFYISPQTDNSRFLRYGFLMFIGIMVYICIRVMLAFMHDYTEHQILKDLAYRDFLTGVENRLAFENLMDEMRGVDTPVPISLCSFDLNNLKVTNDTFGHKAGDIILKAAALCITDTFQGLGRVFRIGGDEFVVVIQSPGVDLPGLIEKLKDRIDRENETCEFSFSVSSGYASSEAACGNAMNLLLRKSDMEMYKDKAVYREQIHRCIDEN</sequence>
<organism evidence="3 4">
    <name type="scientific">Faecalicatena orotica</name>
    <dbReference type="NCBI Taxonomy" id="1544"/>
    <lineage>
        <taxon>Bacteria</taxon>
        <taxon>Bacillati</taxon>
        <taxon>Bacillota</taxon>
        <taxon>Clostridia</taxon>
        <taxon>Lachnospirales</taxon>
        <taxon>Lachnospiraceae</taxon>
        <taxon>Faecalicatena</taxon>
    </lineage>
</organism>
<dbReference type="OrthoDB" id="9804955at2"/>
<dbReference type="PANTHER" id="PTHR45138">
    <property type="entry name" value="REGULATORY COMPONENTS OF SENSORY TRANSDUCTION SYSTEM"/>
    <property type="match status" value="1"/>
</dbReference>
<feature type="domain" description="GGDEF" evidence="2">
    <location>
        <begin position="435"/>
        <end position="565"/>
    </location>
</feature>
<dbReference type="SMART" id="SM00267">
    <property type="entry name" value="GGDEF"/>
    <property type="match status" value="1"/>
</dbReference>
<dbReference type="NCBIfam" id="TIGR00254">
    <property type="entry name" value="GGDEF"/>
    <property type="match status" value="1"/>
</dbReference>
<feature type="transmembrane region" description="Helical" evidence="1">
    <location>
        <begin position="185"/>
        <end position="205"/>
    </location>
</feature>
<comment type="caution">
    <text evidence="3">The sequence shown here is derived from an EMBL/GenBank/DDBJ whole genome shotgun (WGS) entry which is preliminary data.</text>
</comment>
<evidence type="ECO:0000259" key="2">
    <source>
        <dbReference type="PROSITE" id="PS50887"/>
    </source>
</evidence>
<keyword evidence="4" id="KW-1185">Reference proteome</keyword>
<evidence type="ECO:0000313" key="3">
    <source>
        <dbReference type="EMBL" id="PWJ29101.1"/>
    </source>
</evidence>
<feature type="transmembrane region" description="Helical" evidence="1">
    <location>
        <begin position="217"/>
        <end position="234"/>
    </location>
</feature>
<dbReference type="InterPro" id="IPR000160">
    <property type="entry name" value="GGDEF_dom"/>
</dbReference>
<gene>
    <name evidence="3" type="ORF">A8806_107250</name>
</gene>
<dbReference type="GO" id="GO:0005886">
    <property type="term" value="C:plasma membrane"/>
    <property type="evidence" value="ECO:0007669"/>
    <property type="project" value="TreeGrafter"/>
</dbReference>
<feature type="transmembrane region" description="Helical" evidence="1">
    <location>
        <begin position="12"/>
        <end position="31"/>
    </location>
</feature>
<proteinExistence type="predicted"/>
<dbReference type="RefSeq" id="WP_109731630.1">
    <property type="nucleotide sequence ID" value="NZ_BAAACK010000011.1"/>
</dbReference>